<proteinExistence type="predicted"/>
<dbReference type="AlphaFoldDB" id="A0A1Y1INF3"/>
<evidence type="ECO:0000313" key="2">
    <source>
        <dbReference type="EMBL" id="GAQ91642.1"/>
    </source>
</evidence>
<evidence type="ECO:0000256" key="1">
    <source>
        <dbReference type="SAM" id="MobiDB-lite"/>
    </source>
</evidence>
<protein>
    <submittedName>
        <fullName evidence="2">Uncharacterized protein</fullName>
    </submittedName>
</protein>
<sequence length="388" mass="42367">MDSCRMPGKCSQLGSSYKKGNPVGWGDSPNTGLGQDIPPQKDRKPDWDRILLGTRSPDQGSPINHSNKVWGLLRFYDKGSGSSGLNKSVKAWSRRGSRGQCAGAGFVGVSSSIRLSTSDEEVYGAWFGQNVADRLILKDGPKLRDFISTHCDTGEGLLVARREFRGAFQAWQDGEPVPQGLPDAMNALGYVSSTRAYGTNRKSTGVYVGLGLRSQQHPVVEVETAAPEPDVEETSGEEVRAQQSDRDLVLDNQLFGEFRGARMRKTDDVPPKISIIDLIAAVTGALNPRQTWSELSKKFVEEGVHFFGHPRKVPRARAKREAGDGCKVVVTIINRLGGHRIRKTDDVPPKISIIDLIAAVTGAFESQAHPVRRCPGFGHLRKVSRARA</sequence>
<evidence type="ECO:0000313" key="3">
    <source>
        <dbReference type="Proteomes" id="UP000054558"/>
    </source>
</evidence>
<gene>
    <name evidence="2" type="ORF">KFL_008240030</name>
</gene>
<reference evidence="2 3" key="1">
    <citation type="journal article" date="2014" name="Nat. Commun.">
        <title>Klebsormidium flaccidum genome reveals primary factors for plant terrestrial adaptation.</title>
        <authorList>
            <person name="Hori K."/>
            <person name="Maruyama F."/>
            <person name="Fujisawa T."/>
            <person name="Togashi T."/>
            <person name="Yamamoto N."/>
            <person name="Seo M."/>
            <person name="Sato S."/>
            <person name="Yamada T."/>
            <person name="Mori H."/>
            <person name="Tajima N."/>
            <person name="Moriyama T."/>
            <person name="Ikeuchi M."/>
            <person name="Watanabe M."/>
            <person name="Wada H."/>
            <person name="Kobayashi K."/>
            <person name="Saito M."/>
            <person name="Masuda T."/>
            <person name="Sasaki-Sekimoto Y."/>
            <person name="Mashiguchi K."/>
            <person name="Awai K."/>
            <person name="Shimojima M."/>
            <person name="Masuda S."/>
            <person name="Iwai M."/>
            <person name="Nobusawa T."/>
            <person name="Narise T."/>
            <person name="Kondo S."/>
            <person name="Saito H."/>
            <person name="Sato R."/>
            <person name="Murakawa M."/>
            <person name="Ihara Y."/>
            <person name="Oshima-Yamada Y."/>
            <person name="Ohtaka K."/>
            <person name="Satoh M."/>
            <person name="Sonobe K."/>
            <person name="Ishii M."/>
            <person name="Ohtani R."/>
            <person name="Kanamori-Sato M."/>
            <person name="Honoki R."/>
            <person name="Miyazaki D."/>
            <person name="Mochizuki H."/>
            <person name="Umetsu J."/>
            <person name="Higashi K."/>
            <person name="Shibata D."/>
            <person name="Kamiya Y."/>
            <person name="Sato N."/>
            <person name="Nakamura Y."/>
            <person name="Tabata S."/>
            <person name="Ida S."/>
            <person name="Kurokawa K."/>
            <person name="Ohta H."/>
        </authorList>
    </citation>
    <scope>NUCLEOTIDE SEQUENCE [LARGE SCALE GENOMIC DNA]</scope>
    <source>
        <strain evidence="2 3">NIES-2285</strain>
    </source>
</reference>
<accession>A0A1Y1INF3</accession>
<feature type="region of interest" description="Disordered" evidence="1">
    <location>
        <begin position="1"/>
        <end position="63"/>
    </location>
</feature>
<organism evidence="2 3">
    <name type="scientific">Klebsormidium nitens</name>
    <name type="common">Green alga</name>
    <name type="synonym">Ulothrix nitens</name>
    <dbReference type="NCBI Taxonomy" id="105231"/>
    <lineage>
        <taxon>Eukaryota</taxon>
        <taxon>Viridiplantae</taxon>
        <taxon>Streptophyta</taxon>
        <taxon>Klebsormidiophyceae</taxon>
        <taxon>Klebsormidiales</taxon>
        <taxon>Klebsormidiaceae</taxon>
        <taxon>Klebsormidium</taxon>
    </lineage>
</organism>
<feature type="compositionally biased region" description="Basic and acidic residues" evidence="1">
    <location>
        <begin position="39"/>
        <end position="49"/>
    </location>
</feature>
<keyword evidence="3" id="KW-1185">Reference proteome</keyword>
<dbReference type="EMBL" id="DF237773">
    <property type="protein sequence ID" value="GAQ91642.1"/>
    <property type="molecule type" value="Genomic_DNA"/>
</dbReference>
<name>A0A1Y1INF3_KLENI</name>
<dbReference type="Proteomes" id="UP000054558">
    <property type="component" value="Unassembled WGS sequence"/>
</dbReference>